<evidence type="ECO:0000313" key="2">
    <source>
        <dbReference type="Proteomes" id="UP000007755"/>
    </source>
</evidence>
<accession>F4WDL1</accession>
<keyword evidence="2" id="KW-1185">Reference proteome</keyword>
<dbReference type="InParanoid" id="F4WDL1"/>
<proteinExistence type="predicted"/>
<reference evidence="1" key="1">
    <citation type="submission" date="2011-02" db="EMBL/GenBank/DDBJ databases">
        <title>The genome of the leaf-cutting ant Acromyrmex echinatior suggests key adaptations to social evolution and fungus farming.</title>
        <authorList>
            <person name="Nygaard S."/>
            <person name="Zhang G."/>
        </authorList>
    </citation>
    <scope>NUCLEOTIDE SEQUENCE</scope>
</reference>
<sequence length="93" mass="11128">MPAYKLKPVWDLRTERLRCFDNCWKVARALRERLLLARLRSARLVKLTDDKIIELTWPISNQKMTGPGPDWLENREEQKERVLVRENIVADVR</sequence>
<gene>
    <name evidence="1" type="ORF">G5I_03665</name>
</gene>
<organism evidence="2">
    <name type="scientific">Acromyrmex echinatior</name>
    <name type="common">Panamanian leafcutter ant</name>
    <name type="synonym">Acromyrmex octospinosus echinatior</name>
    <dbReference type="NCBI Taxonomy" id="103372"/>
    <lineage>
        <taxon>Eukaryota</taxon>
        <taxon>Metazoa</taxon>
        <taxon>Ecdysozoa</taxon>
        <taxon>Arthropoda</taxon>
        <taxon>Hexapoda</taxon>
        <taxon>Insecta</taxon>
        <taxon>Pterygota</taxon>
        <taxon>Neoptera</taxon>
        <taxon>Endopterygota</taxon>
        <taxon>Hymenoptera</taxon>
        <taxon>Apocrita</taxon>
        <taxon>Aculeata</taxon>
        <taxon>Formicoidea</taxon>
        <taxon>Formicidae</taxon>
        <taxon>Myrmicinae</taxon>
        <taxon>Acromyrmex</taxon>
    </lineage>
</organism>
<dbReference type="AlphaFoldDB" id="F4WDL1"/>
<protein>
    <submittedName>
        <fullName evidence="1">Uncharacterized protein</fullName>
    </submittedName>
</protein>
<evidence type="ECO:0000313" key="1">
    <source>
        <dbReference type="EMBL" id="EGI67791.1"/>
    </source>
</evidence>
<dbReference type="Proteomes" id="UP000007755">
    <property type="component" value="Unassembled WGS sequence"/>
</dbReference>
<dbReference type="EMBL" id="GL888087">
    <property type="protein sequence ID" value="EGI67791.1"/>
    <property type="molecule type" value="Genomic_DNA"/>
</dbReference>
<name>F4WDL1_ACREC</name>